<proteinExistence type="predicted"/>
<sequence>MEYRQLEILGYTQWSHKKPPMEELPQLLAYMYKALKADLNTTNCPPALISLRKYAKRMRLKVRTDRRLRASTHLRIPGVAMRTSASPHGNGQAGSQARVLSARQCARSLAAGGSVRGARTHAL</sequence>
<evidence type="ECO:0000313" key="2">
    <source>
        <dbReference type="Proteomes" id="UP000663880"/>
    </source>
</evidence>
<comment type="caution">
    <text evidence="1">The sequence shown here is derived from an EMBL/GenBank/DDBJ whole genome shotgun (WGS) entry which is preliminary data.</text>
</comment>
<keyword evidence="2" id="KW-1185">Reference proteome</keyword>
<dbReference type="AlphaFoldDB" id="A0A821X185"/>
<dbReference type="Proteomes" id="UP000663880">
    <property type="component" value="Unassembled WGS sequence"/>
</dbReference>
<dbReference type="EMBL" id="CAJOBZ010000062">
    <property type="protein sequence ID" value="CAF4931411.1"/>
    <property type="molecule type" value="Genomic_DNA"/>
</dbReference>
<gene>
    <name evidence="1" type="ORF">PMACD_LOCUS13898</name>
</gene>
<accession>A0A821X185</accession>
<name>A0A821X185_9NEOP</name>
<reference evidence="1" key="1">
    <citation type="submission" date="2021-02" db="EMBL/GenBank/DDBJ databases">
        <authorList>
            <person name="Steward A R."/>
        </authorList>
    </citation>
    <scope>NUCLEOTIDE SEQUENCE</scope>
</reference>
<organism evidence="1 2">
    <name type="scientific">Pieris macdunnoughi</name>
    <dbReference type="NCBI Taxonomy" id="345717"/>
    <lineage>
        <taxon>Eukaryota</taxon>
        <taxon>Metazoa</taxon>
        <taxon>Ecdysozoa</taxon>
        <taxon>Arthropoda</taxon>
        <taxon>Hexapoda</taxon>
        <taxon>Insecta</taxon>
        <taxon>Pterygota</taxon>
        <taxon>Neoptera</taxon>
        <taxon>Endopterygota</taxon>
        <taxon>Lepidoptera</taxon>
        <taxon>Glossata</taxon>
        <taxon>Ditrysia</taxon>
        <taxon>Papilionoidea</taxon>
        <taxon>Pieridae</taxon>
        <taxon>Pierinae</taxon>
        <taxon>Pieris</taxon>
    </lineage>
</organism>
<evidence type="ECO:0000313" key="1">
    <source>
        <dbReference type="EMBL" id="CAF4931411.1"/>
    </source>
</evidence>
<dbReference type="OrthoDB" id="7489887at2759"/>
<protein>
    <submittedName>
        <fullName evidence="1">Uncharacterized protein</fullName>
    </submittedName>
</protein>